<dbReference type="InterPro" id="IPR001245">
    <property type="entry name" value="Ser-Thr/Tyr_kinase_cat_dom"/>
</dbReference>
<keyword evidence="12 17" id="KW-0067">ATP-binding</keyword>
<keyword evidence="8" id="KW-0732">Signal</keyword>
<evidence type="ECO:0000256" key="18">
    <source>
        <dbReference type="SAM" id="MobiDB-lite"/>
    </source>
</evidence>
<evidence type="ECO:0000256" key="13">
    <source>
        <dbReference type="ARBA" id="ARBA00022989"/>
    </source>
</evidence>
<evidence type="ECO:0000256" key="8">
    <source>
        <dbReference type="ARBA" id="ARBA00022729"/>
    </source>
</evidence>
<organism evidence="20 21">
    <name type="scientific">Rubroshorea leprosula</name>
    <dbReference type="NCBI Taxonomy" id="152421"/>
    <lineage>
        <taxon>Eukaryota</taxon>
        <taxon>Viridiplantae</taxon>
        <taxon>Streptophyta</taxon>
        <taxon>Embryophyta</taxon>
        <taxon>Tracheophyta</taxon>
        <taxon>Spermatophyta</taxon>
        <taxon>Magnoliopsida</taxon>
        <taxon>eudicotyledons</taxon>
        <taxon>Gunneridae</taxon>
        <taxon>Pentapetalae</taxon>
        <taxon>rosids</taxon>
        <taxon>malvids</taxon>
        <taxon>Malvales</taxon>
        <taxon>Dipterocarpaceae</taxon>
        <taxon>Rubroshorea</taxon>
    </lineage>
</organism>
<keyword evidence="21" id="KW-1185">Reference proteome</keyword>
<evidence type="ECO:0000256" key="11">
    <source>
        <dbReference type="ARBA" id="ARBA00022777"/>
    </source>
</evidence>
<keyword evidence="9" id="KW-0430">Lectin</keyword>
<keyword evidence="15" id="KW-0675">Receptor</keyword>
<proteinExistence type="inferred from homology"/>
<dbReference type="SUPFAM" id="SSF56112">
    <property type="entry name" value="Protein kinase-like (PK-like)"/>
    <property type="match status" value="2"/>
</dbReference>
<name>A0AAV5JPJ5_9ROSI</name>
<keyword evidence="11" id="KW-0418">Kinase</keyword>
<dbReference type="EMBL" id="BPVZ01000046">
    <property type="protein sequence ID" value="GKV16523.1"/>
    <property type="molecule type" value="Genomic_DNA"/>
</dbReference>
<evidence type="ECO:0000256" key="3">
    <source>
        <dbReference type="ARBA" id="ARBA00010217"/>
    </source>
</evidence>
<feature type="binding site" evidence="17">
    <location>
        <position position="322"/>
    </location>
    <ligand>
        <name>ATP</name>
        <dbReference type="ChEBI" id="CHEBI:30616"/>
    </ligand>
</feature>
<dbReference type="Proteomes" id="UP001054252">
    <property type="component" value="Unassembled WGS sequence"/>
</dbReference>
<dbReference type="FunFam" id="3.30.200.20:FF:000039">
    <property type="entry name" value="receptor-like protein kinase FERONIA"/>
    <property type="match status" value="1"/>
</dbReference>
<dbReference type="PROSITE" id="PS00108">
    <property type="entry name" value="PROTEIN_KINASE_ST"/>
    <property type="match status" value="1"/>
</dbReference>
<evidence type="ECO:0000256" key="16">
    <source>
        <dbReference type="ARBA" id="ARBA00023180"/>
    </source>
</evidence>
<dbReference type="GO" id="GO:0005886">
    <property type="term" value="C:plasma membrane"/>
    <property type="evidence" value="ECO:0007669"/>
    <property type="project" value="UniProtKB-SubCell"/>
</dbReference>
<keyword evidence="5" id="KW-0723">Serine/threonine-protein kinase</keyword>
<gene>
    <name evidence="20" type="ORF">SLEP1_g27154</name>
</gene>
<comment type="similarity">
    <text evidence="3">In the C-terminal section; belongs to the protein kinase superfamily. Ser/Thr protein kinase family.</text>
</comment>
<reference evidence="20 21" key="1">
    <citation type="journal article" date="2021" name="Commun. Biol.">
        <title>The genome of Shorea leprosula (Dipterocarpaceae) highlights the ecological relevance of drought in aseasonal tropical rainforests.</title>
        <authorList>
            <person name="Ng K.K.S."/>
            <person name="Kobayashi M.J."/>
            <person name="Fawcett J.A."/>
            <person name="Hatakeyama M."/>
            <person name="Paape T."/>
            <person name="Ng C.H."/>
            <person name="Ang C.C."/>
            <person name="Tnah L.H."/>
            <person name="Lee C.T."/>
            <person name="Nishiyama T."/>
            <person name="Sese J."/>
            <person name="O'Brien M.J."/>
            <person name="Copetti D."/>
            <person name="Mohd Noor M.I."/>
            <person name="Ong R.C."/>
            <person name="Putra M."/>
            <person name="Sireger I.Z."/>
            <person name="Indrioko S."/>
            <person name="Kosugi Y."/>
            <person name="Izuno A."/>
            <person name="Isagi Y."/>
            <person name="Lee S.L."/>
            <person name="Shimizu K.K."/>
        </authorList>
    </citation>
    <scope>NUCLEOTIDE SEQUENCE [LARGE SCALE GENOMIC DNA]</scope>
    <source>
        <strain evidence="20">214</strain>
    </source>
</reference>
<comment type="subcellular location">
    <subcellularLocation>
        <location evidence="1">Cell membrane</location>
        <topology evidence="1">Single-pass type I membrane protein</topology>
    </subcellularLocation>
</comment>
<keyword evidence="10 17" id="KW-0547">Nucleotide-binding</keyword>
<evidence type="ECO:0000256" key="14">
    <source>
        <dbReference type="ARBA" id="ARBA00023136"/>
    </source>
</evidence>
<feature type="domain" description="Protein kinase" evidence="19">
    <location>
        <begin position="339"/>
        <end position="566"/>
    </location>
</feature>
<feature type="compositionally biased region" description="Basic residues" evidence="18">
    <location>
        <begin position="1"/>
        <end position="16"/>
    </location>
</feature>
<dbReference type="Gene3D" id="1.10.510.10">
    <property type="entry name" value="Transferase(Phosphotransferase) domain 1"/>
    <property type="match status" value="2"/>
</dbReference>
<evidence type="ECO:0000256" key="7">
    <source>
        <dbReference type="ARBA" id="ARBA00022692"/>
    </source>
</evidence>
<dbReference type="GO" id="GO:0002229">
    <property type="term" value="P:defense response to oomycetes"/>
    <property type="evidence" value="ECO:0007669"/>
    <property type="project" value="UniProtKB-ARBA"/>
</dbReference>
<keyword evidence="16" id="KW-0325">Glycoprotein</keyword>
<evidence type="ECO:0000259" key="19">
    <source>
        <dbReference type="PROSITE" id="PS50011"/>
    </source>
</evidence>
<dbReference type="PANTHER" id="PTHR45631">
    <property type="entry name" value="OS07G0107800 PROTEIN-RELATED"/>
    <property type="match status" value="1"/>
</dbReference>
<evidence type="ECO:0000256" key="17">
    <source>
        <dbReference type="PROSITE-ProRule" id="PRU10141"/>
    </source>
</evidence>
<keyword evidence="7" id="KW-0812">Transmembrane</keyword>
<dbReference type="SMART" id="SM00220">
    <property type="entry name" value="S_TKc"/>
    <property type="match status" value="2"/>
</dbReference>
<keyword evidence="4" id="KW-1003">Cell membrane</keyword>
<keyword evidence="6" id="KW-0808">Transferase</keyword>
<evidence type="ECO:0000256" key="2">
    <source>
        <dbReference type="ARBA" id="ARBA00008536"/>
    </source>
</evidence>
<feature type="domain" description="Protein kinase" evidence="19">
    <location>
        <begin position="41"/>
        <end position="347"/>
    </location>
</feature>
<evidence type="ECO:0000256" key="4">
    <source>
        <dbReference type="ARBA" id="ARBA00022475"/>
    </source>
</evidence>
<evidence type="ECO:0000313" key="20">
    <source>
        <dbReference type="EMBL" id="GKV16523.1"/>
    </source>
</evidence>
<dbReference type="PROSITE" id="PS00107">
    <property type="entry name" value="PROTEIN_KINASE_ATP"/>
    <property type="match status" value="2"/>
</dbReference>
<evidence type="ECO:0000256" key="5">
    <source>
        <dbReference type="ARBA" id="ARBA00022527"/>
    </source>
</evidence>
<keyword evidence="13" id="KW-1133">Transmembrane helix</keyword>
<dbReference type="InterPro" id="IPR011009">
    <property type="entry name" value="Kinase-like_dom_sf"/>
</dbReference>
<keyword evidence="14" id="KW-0472">Membrane</keyword>
<dbReference type="FunFam" id="1.10.510.10:FF:000240">
    <property type="entry name" value="Lectin-domain containing receptor kinase A4.3"/>
    <property type="match status" value="1"/>
</dbReference>
<feature type="binding site" evidence="17">
    <location>
        <position position="69"/>
    </location>
    <ligand>
        <name>ATP</name>
        <dbReference type="ChEBI" id="CHEBI:30616"/>
    </ligand>
</feature>
<evidence type="ECO:0000256" key="9">
    <source>
        <dbReference type="ARBA" id="ARBA00022734"/>
    </source>
</evidence>
<dbReference type="Pfam" id="PF07714">
    <property type="entry name" value="PK_Tyr_Ser-Thr"/>
    <property type="match status" value="2"/>
</dbReference>
<dbReference type="InterPro" id="IPR017441">
    <property type="entry name" value="Protein_kinase_ATP_BS"/>
</dbReference>
<dbReference type="GO" id="GO:0030246">
    <property type="term" value="F:carbohydrate binding"/>
    <property type="evidence" value="ECO:0007669"/>
    <property type="project" value="UniProtKB-KW"/>
</dbReference>
<evidence type="ECO:0000256" key="1">
    <source>
        <dbReference type="ARBA" id="ARBA00004251"/>
    </source>
</evidence>
<dbReference type="Gene3D" id="3.30.200.20">
    <property type="entry name" value="Phosphorylase Kinase, domain 1"/>
    <property type="match status" value="2"/>
</dbReference>
<dbReference type="InterPro" id="IPR008271">
    <property type="entry name" value="Ser/Thr_kinase_AS"/>
</dbReference>
<dbReference type="GO" id="GO:0004674">
    <property type="term" value="F:protein serine/threonine kinase activity"/>
    <property type="evidence" value="ECO:0007669"/>
    <property type="project" value="UniProtKB-KW"/>
</dbReference>
<evidence type="ECO:0000256" key="6">
    <source>
        <dbReference type="ARBA" id="ARBA00022679"/>
    </source>
</evidence>
<dbReference type="AlphaFoldDB" id="A0AAV5JPJ5"/>
<comment type="caution">
    <text evidence="20">The sequence shown here is derived from an EMBL/GenBank/DDBJ whole genome shotgun (WGS) entry which is preliminary data.</text>
</comment>
<evidence type="ECO:0000256" key="15">
    <source>
        <dbReference type="ARBA" id="ARBA00023170"/>
    </source>
</evidence>
<dbReference type="InterPro" id="IPR000719">
    <property type="entry name" value="Prot_kinase_dom"/>
</dbReference>
<evidence type="ECO:0000313" key="21">
    <source>
        <dbReference type="Proteomes" id="UP001054252"/>
    </source>
</evidence>
<sequence length="617" mass="69750">MDKGIPNRRRRQHRITKSMEEPSKNSKIAAFTSSEIVEITSNFKTMIGKGGFGEVYLGTLKDGIDVAVKVLLSSLEQCHKTFLAEAKLLTVVHHKNLVSLVGYCDEDGKEALIYDYMPNGNLKQHLSEKSKTTLIWIERLQVALDVACGLEYLHGRKPPIVHRDLKPDNILFNEYMQAKIADFGLSKAFATESASYISTRPAGTPGYIDPESWNIGRISKRSDVYSFGIILLELVTEMNSEVLDETGRTNVLVRIYKNIRGKGAIMKSMEERERPMSLRNIRIFTYTEVAKITSNFKKVIGEGGFGKVYLGTLHDDAHVAVKVLPRFSKEGYNQFRTEVKLLSHFYHRNVVSLVGYCDEDGKKALIYEYMSKGNLEEHLSGKCERILSWNERLQIAIDIAYGLEYVQMCCELFIVHRNLKAPNILLTENMRGKISNFGLAACFYEEFEEVDYVCGGTIGYMAPECLRSREINKKTDLHSFGIILLEMLTGRPAFALKDHPCPSIVDQLRPIMEAGDIQRIVDPRLQGKFNINIALRVAKLAMSCASATANHGPDLSHVLVELKECLALEMPSQQTEEIQIDREESQNSDEVHVWCNLLEELFEPRKTSSPKHPPSEA</sequence>
<accession>A0AAV5JPJ5</accession>
<dbReference type="PANTHER" id="PTHR45631:SF212">
    <property type="entry name" value="PROTEIN KINASE DOMAIN-CONTAINING PROTEIN"/>
    <property type="match status" value="1"/>
</dbReference>
<dbReference type="GO" id="GO:0005524">
    <property type="term" value="F:ATP binding"/>
    <property type="evidence" value="ECO:0007669"/>
    <property type="project" value="UniProtKB-UniRule"/>
</dbReference>
<evidence type="ECO:0000256" key="12">
    <source>
        <dbReference type="ARBA" id="ARBA00022840"/>
    </source>
</evidence>
<comment type="similarity">
    <text evidence="2">In the N-terminal section; belongs to the leguminous lectin family.</text>
</comment>
<evidence type="ECO:0000256" key="10">
    <source>
        <dbReference type="ARBA" id="ARBA00022741"/>
    </source>
</evidence>
<feature type="region of interest" description="Disordered" evidence="18">
    <location>
        <begin position="1"/>
        <end position="23"/>
    </location>
</feature>
<dbReference type="PROSITE" id="PS50011">
    <property type="entry name" value="PROTEIN_KINASE_DOM"/>
    <property type="match status" value="2"/>
</dbReference>
<protein>
    <recommendedName>
        <fullName evidence="19">Protein kinase domain-containing protein</fullName>
    </recommendedName>
</protein>